<dbReference type="OrthoDB" id="9767885at2"/>
<geneLocation type="plasmid" evidence="7">
    <name>co2235_mp</name>
</geneLocation>
<evidence type="ECO:0000256" key="2">
    <source>
        <dbReference type="ARBA" id="ARBA00023276"/>
    </source>
</evidence>
<dbReference type="InterPro" id="IPR028203">
    <property type="entry name" value="PSII_CF48-like_dom"/>
</dbReference>
<dbReference type="InterPro" id="IPR036278">
    <property type="entry name" value="Sialidase_sf"/>
</dbReference>
<evidence type="ECO:0000313" key="7">
    <source>
        <dbReference type="Proteomes" id="UP000256862"/>
    </source>
</evidence>
<protein>
    <submittedName>
        <fullName evidence="6">Glycosyl hydrolase, BNR repeat (Asp-box)</fullName>
    </submittedName>
    <submittedName>
        <fullName evidence="5">Sialidase</fullName>
    </submittedName>
</protein>
<reference evidence="5 8" key="2">
    <citation type="submission" date="2021-02" db="EMBL/GenBank/DDBJ databases">
        <title>Complete Genome Sequence of Cupriavidus oxalaticus Strain Ox1, a Soil Oxalate-Degrading Species.</title>
        <authorList>
            <person name="Palmieri F."/>
            <person name="Udriet P."/>
            <person name="Deuasquier M."/>
            <person name="Beaudoing E."/>
            <person name="Johnson S.L."/>
            <person name="Davenport K.W."/>
            <person name="Chain P.S."/>
            <person name="Bindschedler S."/>
            <person name="Junier P."/>
        </authorList>
    </citation>
    <scope>NUCLEOTIDE SEQUENCE [LARGE SCALE GENOMIC DNA]</scope>
    <source>
        <strain evidence="5 8">Ox1</strain>
    </source>
</reference>
<keyword evidence="1" id="KW-0602">Photosynthesis</keyword>
<evidence type="ECO:0000256" key="3">
    <source>
        <dbReference type="SAM" id="SignalP"/>
    </source>
</evidence>
<feature type="domain" description="Photosynthesis system II assembly factor Ycf48/Hcf136-like" evidence="4">
    <location>
        <begin position="75"/>
        <end position="239"/>
    </location>
</feature>
<accession>A0A976BGJ8</accession>
<dbReference type="RefSeq" id="WP_063239629.1">
    <property type="nucleotide sequence ID" value="NZ_CP069809.1"/>
</dbReference>
<gene>
    <name evidence="6" type="ORF">CO2235_MP10098</name>
    <name evidence="5" type="ORF">JTE92_02625</name>
</gene>
<evidence type="ECO:0000313" key="6">
    <source>
        <dbReference type="EMBL" id="SPC17696.1"/>
    </source>
</evidence>
<sequence length="323" mass="33692">MKRLIGLAMSLAVLATAVWAFAPRALPPFPATALRPDGLQVNGIARAGERLVAVGERGKILFSDDQGRDWRVAAVDKPQGATLTQVAFADSRHGIAVGHSGLILRTEDGGTHWQQVAFDAQSSDPLLGALAQRNGPWFAVGSFGRFLVSRDQGRHWEEAALNVNSAMQDRHLNAIAGDGQGRLMLVGEAGLVLRSADGGSRWEPVKTPYEGSLYGVLPLRDGAWLAFGMRGNALRSDDFGTTWQAAETGLRTSFFGGAELPDGRIVLAGQGGTLVMSADGGRHFAPLPAGSPQTLAALVPAGKDALALGGSSGLAGATLAANR</sequence>
<name>A0A976BGJ8_9BURK</name>
<dbReference type="AlphaFoldDB" id="A0A976BGJ8"/>
<dbReference type="GeneID" id="303488392"/>
<dbReference type="Proteomes" id="UP000256862">
    <property type="component" value="Plasmid CO2235_mp"/>
</dbReference>
<evidence type="ECO:0000313" key="5">
    <source>
        <dbReference type="EMBL" id="QRQ91845.1"/>
    </source>
</evidence>
<dbReference type="Gene3D" id="2.130.10.10">
    <property type="entry name" value="YVTN repeat-like/Quinoprotein amine dehydrogenase"/>
    <property type="match status" value="2"/>
</dbReference>
<dbReference type="GO" id="GO:0016787">
    <property type="term" value="F:hydrolase activity"/>
    <property type="evidence" value="ECO:0007669"/>
    <property type="project" value="UniProtKB-KW"/>
</dbReference>
<dbReference type="CDD" id="cd15482">
    <property type="entry name" value="Sialidase_non-viral"/>
    <property type="match status" value="1"/>
</dbReference>
<dbReference type="Proteomes" id="UP000623307">
    <property type="component" value="Chromosome 1"/>
</dbReference>
<keyword evidence="6" id="KW-0378">Hydrolase</keyword>
<dbReference type="Pfam" id="PF14870">
    <property type="entry name" value="PSII_BNR"/>
    <property type="match status" value="1"/>
</dbReference>
<feature type="chain" id="PRO_5036871472" evidence="3">
    <location>
        <begin position="23"/>
        <end position="323"/>
    </location>
</feature>
<evidence type="ECO:0000259" key="4">
    <source>
        <dbReference type="Pfam" id="PF14870"/>
    </source>
</evidence>
<dbReference type="InterPro" id="IPR015943">
    <property type="entry name" value="WD40/YVTN_repeat-like_dom_sf"/>
</dbReference>
<keyword evidence="8" id="KW-1185">Reference proteome</keyword>
<dbReference type="GO" id="GO:0009523">
    <property type="term" value="C:photosystem II"/>
    <property type="evidence" value="ECO:0007669"/>
    <property type="project" value="UniProtKB-KW"/>
</dbReference>
<reference evidence="6 7" key="1">
    <citation type="submission" date="2018-01" db="EMBL/GenBank/DDBJ databases">
        <authorList>
            <person name="Clerissi C."/>
        </authorList>
    </citation>
    <scope>NUCLEOTIDE SEQUENCE [LARGE SCALE GENOMIC DNA]</scope>
    <source>
        <strain evidence="6">Cupriavidus oxalaticus LMG 2235</strain>
        <plasmid evidence="7">co2235_mp</plasmid>
    </source>
</reference>
<proteinExistence type="predicted"/>
<keyword evidence="2" id="KW-0604">Photosystem II</keyword>
<dbReference type="SUPFAM" id="SSF50939">
    <property type="entry name" value="Sialidases"/>
    <property type="match status" value="1"/>
</dbReference>
<feature type="signal peptide" evidence="3">
    <location>
        <begin position="1"/>
        <end position="22"/>
    </location>
</feature>
<dbReference type="PANTHER" id="PTHR47199:SF2">
    <property type="entry name" value="PHOTOSYSTEM II STABILITY_ASSEMBLY FACTOR HCF136, CHLOROPLASTIC"/>
    <property type="match status" value="1"/>
</dbReference>
<dbReference type="EMBL" id="OGUS01000132">
    <property type="protein sequence ID" value="SPC17696.1"/>
    <property type="molecule type" value="Genomic_DNA"/>
</dbReference>
<evidence type="ECO:0000256" key="1">
    <source>
        <dbReference type="ARBA" id="ARBA00022531"/>
    </source>
</evidence>
<evidence type="ECO:0000313" key="8">
    <source>
        <dbReference type="Proteomes" id="UP000623307"/>
    </source>
</evidence>
<dbReference type="GO" id="GO:0015979">
    <property type="term" value="P:photosynthesis"/>
    <property type="evidence" value="ECO:0007669"/>
    <property type="project" value="UniProtKB-KW"/>
</dbReference>
<dbReference type="PANTHER" id="PTHR47199">
    <property type="entry name" value="PHOTOSYSTEM II STABILITY/ASSEMBLY FACTOR HCF136, CHLOROPLASTIC"/>
    <property type="match status" value="1"/>
</dbReference>
<organism evidence="6 7">
    <name type="scientific">Cupriavidus oxalaticus</name>
    <dbReference type="NCBI Taxonomy" id="96344"/>
    <lineage>
        <taxon>Bacteria</taxon>
        <taxon>Pseudomonadati</taxon>
        <taxon>Pseudomonadota</taxon>
        <taxon>Betaproteobacteria</taxon>
        <taxon>Burkholderiales</taxon>
        <taxon>Burkholderiaceae</taxon>
        <taxon>Cupriavidus</taxon>
    </lineage>
</organism>
<keyword evidence="3" id="KW-0732">Signal</keyword>
<dbReference type="EMBL" id="CP069811">
    <property type="protein sequence ID" value="QRQ91845.1"/>
    <property type="molecule type" value="Genomic_DNA"/>
</dbReference>